<dbReference type="EMBL" id="CP005286">
    <property type="protein sequence ID" value="AJE32644.1"/>
    <property type="molecule type" value="Genomic_DNA"/>
</dbReference>
<feature type="domain" description="HTH merR-type" evidence="5">
    <location>
        <begin position="1"/>
        <end position="68"/>
    </location>
</feature>
<dbReference type="Proteomes" id="UP000031524">
    <property type="component" value="Chromosome"/>
</dbReference>
<evidence type="ECO:0000313" key="7">
    <source>
        <dbReference type="Proteomes" id="UP000031524"/>
    </source>
</evidence>
<dbReference type="Pfam" id="PF13411">
    <property type="entry name" value="MerR_1"/>
    <property type="match status" value="1"/>
</dbReference>
<dbReference type="PANTHER" id="PTHR30204">
    <property type="entry name" value="REDOX-CYCLING DRUG-SENSING TRANSCRIPTIONAL ACTIVATOR SOXR"/>
    <property type="match status" value="1"/>
</dbReference>
<dbReference type="HOGENOM" id="CLU_080407_0_0_11"/>
<accession>A0A0B5DAA3</accession>
<dbReference type="PRINTS" id="PR00040">
    <property type="entry name" value="HTHMERR"/>
</dbReference>
<feature type="domain" description="HTH merR-type" evidence="5">
    <location>
        <begin position="116"/>
        <end position="185"/>
    </location>
</feature>
<dbReference type="PANTHER" id="PTHR30204:SF69">
    <property type="entry name" value="MERR-FAMILY TRANSCRIPTIONAL REGULATOR"/>
    <property type="match status" value="1"/>
</dbReference>
<keyword evidence="4" id="KW-0804">Transcription</keyword>
<dbReference type="GO" id="GO:0003700">
    <property type="term" value="F:DNA-binding transcription factor activity"/>
    <property type="evidence" value="ECO:0007669"/>
    <property type="project" value="InterPro"/>
</dbReference>
<organism evidence="6 7">
    <name type="scientific">Corynebacterium humireducens NBRC 106098 = DSM 45392</name>
    <dbReference type="NCBI Taxonomy" id="1223515"/>
    <lineage>
        <taxon>Bacteria</taxon>
        <taxon>Bacillati</taxon>
        <taxon>Actinomycetota</taxon>
        <taxon>Actinomycetes</taxon>
        <taxon>Mycobacteriales</taxon>
        <taxon>Corynebacteriaceae</taxon>
        <taxon>Corynebacterium</taxon>
    </lineage>
</organism>
<dbReference type="OrthoDB" id="9802039at2"/>
<reference evidence="6 7" key="1">
    <citation type="submission" date="2013-04" db="EMBL/GenBank/DDBJ databases">
        <title>Complete genome sequence of Corynebacterium humireducens DSM 45392(T), isolated from a wastewater-fed microbial fuel cell.</title>
        <authorList>
            <person name="Ruckert C."/>
            <person name="Albersmeier A."/>
            <person name="Kalinowski J."/>
        </authorList>
    </citation>
    <scope>NUCLEOTIDE SEQUENCE [LARGE SCALE GENOMIC DNA]</scope>
    <source>
        <strain evidence="7">MFC-5</strain>
    </source>
</reference>
<dbReference type="InterPro" id="IPR000551">
    <property type="entry name" value="MerR-type_HTH_dom"/>
</dbReference>
<evidence type="ECO:0000256" key="1">
    <source>
        <dbReference type="ARBA" id="ARBA00022491"/>
    </source>
</evidence>
<dbReference type="SUPFAM" id="SSF46955">
    <property type="entry name" value="Putative DNA-binding domain"/>
    <property type="match status" value="2"/>
</dbReference>
<dbReference type="PROSITE" id="PS50937">
    <property type="entry name" value="HTH_MERR_2"/>
    <property type="match status" value="2"/>
</dbReference>
<sequence>MRTGELAASCGVSTQTVRNLEARGLIPAADREPNGYRRYGQVHVSALHAYLHLSRAFDHAAAGRVLTLLWGGDTDSALDAVTSLISGLHTDLEEVNDLDAILRKAPRQRVRLPSAQYSIGELARHLQVRTSTLRVWEREGLLTPARDPATHYRVFTRRDVNRARLIKTLRRSGMSVPQIRDGLDEMAAGHRTGLLAERRAQLRRRQRTAVRALASLDQLLDHPLLASANGSTT</sequence>
<keyword evidence="7" id="KW-1185">Reference proteome</keyword>
<proteinExistence type="predicted"/>
<evidence type="ECO:0000313" key="6">
    <source>
        <dbReference type="EMBL" id="AJE32644.1"/>
    </source>
</evidence>
<protein>
    <submittedName>
        <fullName evidence="6">Transcriptional regulator</fullName>
    </submittedName>
</protein>
<dbReference type="Pfam" id="PF00376">
    <property type="entry name" value="MerR"/>
    <property type="match status" value="1"/>
</dbReference>
<dbReference type="CDD" id="cd00592">
    <property type="entry name" value="HTH_MerR-like"/>
    <property type="match status" value="1"/>
</dbReference>
<dbReference type="InterPro" id="IPR047057">
    <property type="entry name" value="MerR_fam"/>
</dbReference>
<dbReference type="KEGG" id="chm:B842_03955"/>
<name>A0A0B5DAA3_9CORY</name>
<evidence type="ECO:0000256" key="2">
    <source>
        <dbReference type="ARBA" id="ARBA00023015"/>
    </source>
</evidence>
<dbReference type="RefSeq" id="WP_082028361.1">
    <property type="nucleotide sequence ID" value="NZ_BCSU01000022.1"/>
</dbReference>
<evidence type="ECO:0000256" key="4">
    <source>
        <dbReference type="ARBA" id="ARBA00023163"/>
    </source>
</evidence>
<gene>
    <name evidence="6" type="ORF">B842_03955</name>
</gene>
<keyword evidence="3" id="KW-0238">DNA-binding</keyword>
<dbReference type="InterPro" id="IPR009061">
    <property type="entry name" value="DNA-bd_dom_put_sf"/>
</dbReference>
<keyword evidence="2" id="KW-0805">Transcription regulation</keyword>
<keyword evidence="1" id="KW-0678">Repressor</keyword>
<dbReference type="SMART" id="SM00422">
    <property type="entry name" value="HTH_MERR"/>
    <property type="match status" value="2"/>
</dbReference>
<dbReference type="GO" id="GO:0003677">
    <property type="term" value="F:DNA binding"/>
    <property type="evidence" value="ECO:0007669"/>
    <property type="project" value="UniProtKB-KW"/>
</dbReference>
<dbReference type="AlphaFoldDB" id="A0A0B5DAA3"/>
<dbReference type="STRING" id="1223515.B842_03955"/>
<evidence type="ECO:0000259" key="5">
    <source>
        <dbReference type="PROSITE" id="PS50937"/>
    </source>
</evidence>
<evidence type="ECO:0000256" key="3">
    <source>
        <dbReference type="ARBA" id="ARBA00023125"/>
    </source>
</evidence>
<dbReference type="Gene3D" id="1.10.1660.10">
    <property type="match status" value="2"/>
</dbReference>